<dbReference type="InterPro" id="IPR018492">
    <property type="entry name" value="Ribosomal_eL8/Nhp2"/>
</dbReference>
<dbReference type="Proteomes" id="UP001286313">
    <property type="component" value="Unassembled WGS sequence"/>
</dbReference>
<accession>A0AAE1FT17</accession>
<evidence type="ECO:0000256" key="2">
    <source>
        <dbReference type="ARBA" id="ARBA00023274"/>
    </source>
</evidence>
<keyword evidence="2" id="KW-0687">Ribonucleoprotein</keyword>
<keyword evidence="5" id="KW-1185">Reference proteome</keyword>
<sequence length="153" mass="17058">MGKSKDGQALDDSQIENGSDEVSYEEKLKFVSVIAQPMASKKLAGRVYKLVKKASKHKKFLLCGVKVVQQKLRRGERGIVIFAGDVSPIEIMCHLPAVCEEKELPYIYIPSRLDLGSAMGSLSTICMLILEHADYKDSYDKVLEDIKKVPKVL</sequence>
<protein>
    <recommendedName>
        <fullName evidence="3">Ribosomal protein eL8/eL30/eS12/Gadd45 domain-containing protein</fullName>
    </recommendedName>
</protein>
<gene>
    <name evidence="4" type="ORF">Pcinc_018018</name>
</gene>
<dbReference type="GO" id="GO:1990904">
    <property type="term" value="C:ribonucleoprotein complex"/>
    <property type="evidence" value="ECO:0007669"/>
    <property type="project" value="UniProtKB-KW"/>
</dbReference>
<evidence type="ECO:0000259" key="3">
    <source>
        <dbReference type="Pfam" id="PF01248"/>
    </source>
</evidence>
<dbReference type="EMBL" id="JAWQEG010001703">
    <property type="protein sequence ID" value="KAK3877263.1"/>
    <property type="molecule type" value="Genomic_DNA"/>
</dbReference>
<organism evidence="4 5">
    <name type="scientific">Petrolisthes cinctipes</name>
    <name type="common">Flat porcelain crab</name>
    <dbReference type="NCBI Taxonomy" id="88211"/>
    <lineage>
        <taxon>Eukaryota</taxon>
        <taxon>Metazoa</taxon>
        <taxon>Ecdysozoa</taxon>
        <taxon>Arthropoda</taxon>
        <taxon>Crustacea</taxon>
        <taxon>Multicrustacea</taxon>
        <taxon>Malacostraca</taxon>
        <taxon>Eumalacostraca</taxon>
        <taxon>Eucarida</taxon>
        <taxon>Decapoda</taxon>
        <taxon>Pleocyemata</taxon>
        <taxon>Anomura</taxon>
        <taxon>Galatheoidea</taxon>
        <taxon>Porcellanidae</taxon>
        <taxon>Petrolisthes</taxon>
    </lineage>
</organism>
<dbReference type="SUPFAM" id="SSF55315">
    <property type="entry name" value="L30e-like"/>
    <property type="match status" value="1"/>
</dbReference>
<dbReference type="Pfam" id="PF01248">
    <property type="entry name" value="Ribosomal_L7Ae"/>
    <property type="match status" value="1"/>
</dbReference>
<dbReference type="InterPro" id="IPR029064">
    <property type="entry name" value="Ribosomal_eL30-like_sf"/>
</dbReference>
<comment type="caution">
    <text evidence="4">The sequence shown here is derived from an EMBL/GenBank/DDBJ whole genome shotgun (WGS) entry which is preliminary data.</text>
</comment>
<evidence type="ECO:0000313" key="4">
    <source>
        <dbReference type="EMBL" id="KAK3877263.1"/>
    </source>
</evidence>
<proteinExistence type="inferred from homology"/>
<comment type="similarity">
    <text evidence="1">Belongs to the eukaryotic ribosomal protein eL8 family.</text>
</comment>
<evidence type="ECO:0000256" key="1">
    <source>
        <dbReference type="ARBA" id="ARBA00007337"/>
    </source>
</evidence>
<feature type="domain" description="Ribosomal protein eL8/eL30/eS12/Gadd45" evidence="3">
    <location>
        <begin position="47"/>
        <end position="136"/>
    </location>
</feature>
<name>A0AAE1FT17_PETCI</name>
<dbReference type="Gene3D" id="3.30.1330.30">
    <property type="match status" value="1"/>
</dbReference>
<dbReference type="InterPro" id="IPR004038">
    <property type="entry name" value="Ribosomal_eL8/eL30/eS12/Gad45"/>
</dbReference>
<reference evidence="4" key="1">
    <citation type="submission" date="2023-10" db="EMBL/GenBank/DDBJ databases">
        <title>Genome assemblies of two species of porcelain crab, Petrolisthes cinctipes and Petrolisthes manimaculis (Anomura: Porcellanidae).</title>
        <authorList>
            <person name="Angst P."/>
        </authorList>
    </citation>
    <scope>NUCLEOTIDE SEQUENCE</scope>
    <source>
        <strain evidence="4">PB745_01</strain>
        <tissue evidence="4">Gill</tissue>
    </source>
</reference>
<dbReference type="PRINTS" id="PR00881">
    <property type="entry name" value="L7ARS6FAMILY"/>
</dbReference>
<evidence type="ECO:0000313" key="5">
    <source>
        <dbReference type="Proteomes" id="UP001286313"/>
    </source>
</evidence>
<dbReference type="AlphaFoldDB" id="A0AAE1FT17"/>